<comment type="caution">
    <text evidence="1">The sequence shown here is derived from an EMBL/GenBank/DDBJ whole genome shotgun (WGS) entry which is preliminary data.</text>
</comment>
<name>A0AAW8FGF6_9ACTN</name>
<dbReference type="Proteomes" id="UP001234216">
    <property type="component" value="Unassembled WGS sequence"/>
</dbReference>
<dbReference type="AlphaFoldDB" id="A0AAW8FGF6"/>
<organism evidence="1 2">
    <name type="scientific">Streptomyces canus</name>
    <dbReference type="NCBI Taxonomy" id="58343"/>
    <lineage>
        <taxon>Bacteria</taxon>
        <taxon>Bacillati</taxon>
        <taxon>Actinomycetota</taxon>
        <taxon>Actinomycetes</taxon>
        <taxon>Kitasatosporales</taxon>
        <taxon>Streptomycetaceae</taxon>
        <taxon>Streptomyces</taxon>
        <taxon>Streptomyces aurantiacus group</taxon>
    </lineage>
</organism>
<reference evidence="1" key="1">
    <citation type="submission" date="2023-07" db="EMBL/GenBank/DDBJ databases">
        <title>Comparative genomics of wheat-associated soil bacteria to identify genetic determinants of phenazine resistance.</title>
        <authorList>
            <person name="Mouncey N."/>
        </authorList>
    </citation>
    <scope>NUCLEOTIDE SEQUENCE</scope>
    <source>
        <strain evidence="1">V4I22</strain>
    </source>
</reference>
<protein>
    <submittedName>
        <fullName evidence="1">Uncharacterized protein</fullName>
    </submittedName>
</protein>
<accession>A0AAW8FGF6</accession>
<evidence type="ECO:0000313" key="2">
    <source>
        <dbReference type="Proteomes" id="UP001234216"/>
    </source>
</evidence>
<dbReference type="EMBL" id="JAUSZV010000005">
    <property type="protein sequence ID" value="MDQ0909227.1"/>
    <property type="molecule type" value="Genomic_DNA"/>
</dbReference>
<sequence>MFHLLILHSHSVAIMKEITQVSSRSCRTAALLITLPLLLAGCTSAVGENSKSSDKAEAQASVKAPALVFAPPKIDSANNRPLPLDKYLVNPSQQSIIDKAYKKLVSTCMARFGFEYKLSTYQGQRDSDAPTTRVSGHYGHQNSKLMAKWGYHPEGGAPINQSSSGTSIPKVTPNQKVAELGTSDPKHNFGPGGQVIHGHTVPNHGCIGEATKRLTGTVDGKLLDPQIAVNVNFKTMYEARQDKRTKSVFAKWSLCMKDRGFNYKDPLAAISDPEWQKSSNPTAHELKVATTDAACRHKENVVGIWYAVDYAYEEQALAANAAAMAKVKANLESKVRIATQLMANNG</sequence>
<proteinExistence type="predicted"/>
<evidence type="ECO:0000313" key="1">
    <source>
        <dbReference type="EMBL" id="MDQ0909227.1"/>
    </source>
</evidence>
<gene>
    <name evidence="1" type="ORF">QFZ22_005212</name>
</gene>